<dbReference type="EMBL" id="JBBPBM010000627">
    <property type="protein sequence ID" value="KAK8493263.1"/>
    <property type="molecule type" value="Genomic_DNA"/>
</dbReference>
<evidence type="ECO:0000313" key="2">
    <source>
        <dbReference type="Proteomes" id="UP001472677"/>
    </source>
</evidence>
<accession>A0ABR2AJE1</accession>
<sequence length="259" mass="29685">MGRAYMFLSHNVDIVICSDNRRGLADLSRSRRMLSLFRSRRLKMSLWSRGLNKVKEVVAEVNVDILTRCSVRGGVGTLFRIRIWCGIWDWQRYRGFTLCGSQVQRVPIHAWSSWNCVMLALQAPCETSAQLALHGMTALRDFLESTSFIDFTASSTTYTWFGNGAKASHLDRFLISVAWVDNFGERQGHMRVMEAKWHRISWSPHRPSVSYDTLKAVVWLDRLGLASQNSMEVPLKVEEIPGLFKSIMGPKNWVQMDIP</sequence>
<comment type="caution">
    <text evidence="1">The sequence shown here is derived from an EMBL/GenBank/DDBJ whole genome shotgun (WGS) entry which is preliminary data.</text>
</comment>
<keyword evidence="2" id="KW-1185">Reference proteome</keyword>
<gene>
    <name evidence="1" type="ORF">V6N12_055782</name>
</gene>
<proteinExistence type="predicted"/>
<evidence type="ECO:0000313" key="1">
    <source>
        <dbReference type="EMBL" id="KAK8493263.1"/>
    </source>
</evidence>
<organism evidence="1 2">
    <name type="scientific">Hibiscus sabdariffa</name>
    <name type="common">roselle</name>
    <dbReference type="NCBI Taxonomy" id="183260"/>
    <lineage>
        <taxon>Eukaryota</taxon>
        <taxon>Viridiplantae</taxon>
        <taxon>Streptophyta</taxon>
        <taxon>Embryophyta</taxon>
        <taxon>Tracheophyta</taxon>
        <taxon>Spermatophyta</taxon>
        <taxon>Magnoliopsida</taxon>
        <taxon>eudicotyledons</taxon>
        <taxon>Gunneridae</taxon>
        <taxon>Pentapetalae</taxon>
        <taxon>rosids</taxon>
        <taxon>malvids</taxon>
        <taxon>Malvales</taxon>
        <taxon>Malvaceae</taxon>
        <taxon>Malvoideae</taxon>
        <taxon>Hibiscus</taxon>
    </lineage>
</organism>
<dbReference type="Proteomes" id="UP001472677">
    <property type="component" value="Unassembled WGS sequence"/>
</dbReference>
<reference evidence="1 2" key="1">
    <citation type="journal article" date="2024" name="G3 (Bethesda)">
        <title>Genome assembly of Hibiscus sabdariffa L. provides insights into metabolisms of medicinal natural products.</title>
        <authorList>
            <person name="Kim T."/>
        </authorList>
    </citation>
    <scope>NUCLEOTIDE SEQUENCE [LARGE SCALE GENOMIC DNA]</scope>
    <source>
        <strain evidence="1">TK-2024</strain>
        <tissue evidence="1">Old leaves</tissue>
    </source>
</reference>
<protein>
    <submittedName>
        <fullName evidence="1">Uncharacterized protein</fullName>
    </submittedName>
</protein>
<name>A0ABR2AJE1_9ROSI</name>